<dbReference type="GO" id="GO:0004150">
    <property type="term" value="F:dihydroneopterin aldolase activity"/>
    <property type="evidence" value="ECO:0007669"/>
    <property type="project" value="UniProtKB-UniRule"/>
</dbReference>
<evidence type="ECO:0000256" key="1">
    <source>
        <dbReference type="ARBA" id="ARBA00001353"/>
    </source>
</evidence>
<sequence>MDKIIIKGLRLFAYHGVNPEEKEQGQDFILDIELSVNMNRACSSDDVNDTVSYAKVVKTVRRVFTAQKYDLIEKCADVTAKAILDEYPAVFAVDLTLKKPQAPVNADFDYMAVQITRNRD</sequence>
<evidence type="ECO:0000259" key="7">
    <source>
        <dbReference type="SMART" id="SM00905"/>
    </source>
</evidence>
<dbReference type="InterPro" id="IPR043133">
    <property type="entry name" value="GTP-CH-I_C/QueF"/>
</dbReference>
<name>A0A9D1UG00_9FIRM</name>
<keyword evidence="4 6" id="KW-0289">Folate biosynthesis</keyword>
<evidence type="ECO:0000256" key="3">
    <source>
        <dbReference type="ARBA" id="ARBA00005708"/>
    </source>
</evidence>
<protein>
    <recommendedName>
        <fullName evidence="6">7,8-dihydroneopterin aldolase</fullName>
        <ecNumber evidence="6">4.1.2.25</ecNumber>
    </recommendedName>
</protein>
<dbReference type="GO" id="GO:0046654">
    <property type="term" value="P:tetrahydrofolate biosynthetic process"/>
    <property type="evidence" value="ECO:0007669"/>
    <property type="project" value="UniProtKB-UniRule"/>
</dbReference>
<comment type="caution">
    <text evidence="8">The sequence shown here is derived from an EMBL/GenBank/DDBJ whole genome shotgun (WGS) entry which is preliminary data.</text>
</comment>
<comment type="similarity">
    <text evidence="3 6">Belongs to the DHNA family.</text>
</comment>
<organism evidence="8 9">
    <name type="scientific">Candidatus Eubacterium faecipullorum</name>
    <dbReference type="NCBI Taxonomy" id="2838571"/>
    <lineage>
        <taxon>Bacteria</taxon>
        <taxon>Bacillati</taxon>
        <taxon>Bacillota</taxon>
        <taxon>Clostridia</taxon>
        <taxon>Eubacteriales</taxon>
        <taxon>Eubacteriaceae</taxon>
        <taxon>Eubacterium</taxon>
    </lineage>
</organism>
<dbReference type="PANTHER" id="PTHR42844">
    <property type="entry name" value="DIHYDRONEOPTERIN ALDOLASE 1-RELATED"/>
    <property type="match status" value="1"/>
</dbReference>
<comment type="pathway">
    <text evidence="2 6">Cofactor biosynthesis; tetrahydrofolate biosynthesis; 2-amino-4-hydroxy-6-hydroxymethyl-7,8-dihydropteridine diphosphate from 7,8-dihydroneopterin triphosphate: step 3/4.</text>
</comment>
<dbReference type="SUPFAM" id="SSF55620">
    <property type="entry name" value="Tetrahydrobiopterin biosynthesis enzymes-like"/>
    <property type="match status" value="1"/>
</dbReference>
<dbReference type="CDD" id="cd00534">
    <property type="entry name" value="DHNA_DHNTPE"/>
    <property type="match status" value="1"/>
</dbReference>
<dbReference type="GO" id="GO:0005737">
    <property type="term" value="C:cytoplasm"/>
    <property type="evidence" value="ECO:0007669"/>
    <property type="project" value="TreeGrafter"/>
</dbReference>
<dbReference type="EC" id="4.1.2.25" evidence="6"/>
<dbReference type="Proteomes" id="UP000824205">
    <property type="component" value="Unassembled WGS sequence"/>
</dbReference>
<evidence type="ECO:0000256" key="4">
    <source>
        <dbReference type="ARBA" id="ARBA00022909"/>
    </source>
</evidence>
<dbReference type="InterPro" id="IPR006157">
    <property type="entry name" value="FolB_dom"/>
</dbReference>
<dbReference type="Pfam" id="PF02152">
    <property type="entry name" value="FolB"/>
    <property type="match status" value="1"/>
</dbReference>
<evidence type="ECO:0000313" key="9">
    <source>
        <dbReference type="Proteomes" id="UP000824205"/>
    </source>
</evidence>
<keyword evidence="5 6" id="KW-0456">Lyase</keyword>
<dbReference type="Gene3D" id="3.30.1130.10">
    <property type="match status" value="1"/>
</dbReference>
<feature type="domain" description="Dihydroneopterin aldolase/epimerase" evidence="7">
    <location>
        <begin position="4"/>
        <end position="117"/>
    </location>
</feature>
<dbReference type="NCBIfam" id="TIGR00525">
    <property type="entry name" value="folB"/>
    <property type="match status" value="1"/>
</dbReference>
<reference evidence="8" key="2">
    <citation type="submission" date="2021-04" db="EMBL/GenBank/DDBJ databases">
        <authorList>
            <person name="Gilroy R."/>
        </authorList>
    </citation>
    <scope>NUCLEOTIDE SEQUENCE</scope>
    <source>
        <strain evidence="8">421</strain>
    </source>
</reference>
<reference evidence="8" key="1">
    <citation type="journal article" date="2021" name="PeerJ">
        <title>Extensive microbial diversity within the chicken gut microbiome revealed by metagenomics and culture.</title>
        <authorList>
            <person name="Gilroy R."/>
            <person name="Ravi A."/>
            <person name="Getino M."/>
            <person name="Pursley I."/>
            <person name="Horton D.L."/>
            <person name="Alikhan N.F."/>
            <person name="Baker D."/>
            <person name="Gharbi K."/>
            <person name="Hall N."/>
            <person name="Watson M."/>
            <person name="Adriaenssens E.M."/>
            <person name="Foster-Nyarko E."/>
            <person name="Jarju S."/>
            <person name="Secka A."/>
            <person name="Antonio M."/>
            <person name="Oren A."/>
            <person name="Chaudhuri R.R."/>
            <person name="La Ragione R."/>
            <person name="Hildebrand F."/>
            <person name="Pallen M.J."/>
        </authorList>
    </citation>
    <scope>NUCLEOTIDE SEQUENCE</scope>
    <source>
        <strain evidence="8">421</strain>
    </source>
</reference>
<evidence type="ECO:0000313" key="8">
    <source>
        <dbReference type="EMBL" id="HIW85186.1"/>
    </source>
</evidence>
<dbReference type="PANTHER" id="PTHR42844:SF1">
    <property type="entry name" value="DIHYDRONEOPTERIN ALDOLASE 1-RELATED"/>
    <property type="match status" value="1"/>
</dbReference>
<dbReference type="InterPro" id="IPR006156">
    <property type="entry name" value="Dihydroneopterin_aldolase"/>
</dbReference>
<evidence type="ECO:0000256" key="5">
    <source>
        <dbReference type="ARBA" id="ARBA00023239"/>
    </source>
</evidence>
<proteinExistence type="inferred from homology"/>
<dbReference type="AlphaFoldDB" id="A0A9D1UG00"/>
<comment type="function">
    <text evidence="6">Catalyzes the conversion of 7,8-dihydroneopterin to 6-hydroxymethyl-7,8-dihydropterin.</text>
</comment>
<dbReference type="GO" id="GO:0046656">
    <property type="term" value="P:folic acid biosynthetic process"/>
    <property type="evidence" value="ECO:0007669"/>
    <property type="project" value="UniProtKB-UniRule"/>
</dbReference>
<accession>A0A9D1UG00</accession>
<dbReference type="SMART" id="SM00905">
    <property type="entry name" value="FolB"/>
    <property type="match status" value="1"/>
</dbReference>
<gene>
    <name evidence="8" type="primary">folB</name>
    <name evidence="8" type="ORF">IAA48_01685</name>
</gene>
<dbReference type="NCBIfam" id="TIGR00526">
    <property type="entry name" value="folB_dom"/>
    <property type="match status" value="1"/>
</dbReference>
<evidence type="ECO:0000256" key="2">
    <source>
        <dbReference type="ARBA" id="ARBA00005013"/>
    </source>
</evidence>
<dbReference type="FunFam" id="3.30.1130.10:FF:000003">
    <property type="entry name" value="7,8-dihydroneopterin aldolase"/>
    <property type="match status" value="1"/>
</dbReference>
<dbReference type="EMBL" id="DXGE01000009">
    <property type="protein sequence ID" value="HIW85186.1"/>
    <property type="molecule type" value="Genomic_DNA"/>
</dbReference>
<evidence type="ECO:0000256" key="6">
    <source>
        <dbReference type="RuleBase" id="RU362079"/>
    </source>
</evidence>
<comment type="catalytic activity">
    <reaction evidence="1 6">
        <text>7,8-dihydroneopterin = 6-hydroxymethyl-7,8-dihydropterin + glycolaldehyde</text>
        <dbReference type="Rhea" id="RHEA:10540"/>
        <dbReference type="ChEBI" id="CHEBI:17001"/>
        <dbReference type="ChEBI" id="CHEBI:17071"/>
        <dbReference type="ChEBI" id="CHEBI:44841"/>
        <dbReference type="EC" id="4.1.2.25"/>
    </reaction>
</comment>